<keyword evidence="1" id="KW-0805">Transcription regulation</keyword>
<evidence type="ECO:0000313" key="6">
    <source>
        <dbReference type="EMBL" id="TVZ72046.1"/>
    </source>
</evidence>
<evidence type="ECO:0000256" key="3">
    <source>
        <dbReference type="ARBA" id="ARBA00023163"/>
    </source>
</evidence>
<feature type="domain" description="HTH tetR-type" evidence="4">
    <location>
        <begin position="21"/>
        <end position="63"/>
    </location>
</feature>
<name>A0A559TBQ9_SERFO</name>
<dbReference type="OrthoDB" id="270177at2"/>
<reference evidence="6" key="2">
    <citation type="submission" date="2019-08" db="EMBL/GenBank/DDBJ databases">
        <title>Investigation of anaerobic lignin degradation for improved lignocellulosic biofuels.</title>
        <authorList>
            <person name="Deangelis K.PhD."/>
        </authorList>
    </citation>
    <scope>NUCLEOTIDE SEQUENCE [LARGE SCALE GENOMIC DNA]</scope>
    <source>
        <strain evidence="6">128R</strain>
    </source>
</reference>
<dbReference type="EMBL" id="VISQ01000001">
    <property type="protein sequence ID" value="TVZ72046.1"/>
    <property type="molecule type" value="Genomic_DNA"/>
</dbReference>
<feature type="domain" description="Tetracyclin repressor-like C-terminal" evidence="5">
    <location>
        <begin position="89"/>
        <end position="186"/>
    </location>
</feature>
<keyword evidence="3" id="KW-0804">Transcription</keyword>
<evidence type="ECO:0000256" key="2">
    <source>
        <dbReference type="ARBA" id="ARBA00023125"/>
    </source>
</evidence>
<dbReference type="InterPro" id="IPR009057">
    <property type="entry name" value="Homeodomain-like_sf"/>
</dbReference>
<dbReference type="InterPro" id="IPR036271">
    <property type="entry name" value="Tet_transcr_reg_TetR-rel_C_sf"/>
</dbReference>
<dbReference type="Gene3D" id="1.10.357.10">
    <property type="entry name" value="Tetracycline Repressor, domain 2"/>
    <property type="match status" value="1"/>
</dbReference>
<sequence>MPPITDRKSGRPREFDITLALDNAIKYFRVHGYNGGSMADISLALNLSVGSIYKAFKSKHGLFYSALVRYQKLRSDALAAITEGAVNGRQKVRYMLEYYAEYSHATEGRDGCLMITGAVELANLDAAVAAKVSAGFVRNEERLAGYIREGQHDGSIPAGKDAEAIAKTLLTLLLGMRIMGKTGQERETMLAVVETAMRLLD</sequence>
<dbReference type="GO" id="GO:0003677">
    <property type="term" value="F:DNA binding"/>
    <property type="evidence" value="ECO:0007669"/>
    <property type="project" value="UniProtKB-KW"/>
</dbReference>
<accession>A0A559TBQ9</accession>
<dbReference type="Pfam" id="PF16925">
    <property type="entry name" value="TetR_C_13"/>
    <property type="match status" value="1"/>
</dbReference>
<organism evidence="6">
    <name type="scientific">Serratia fonticola</name>
    <dbReference type="NCBI Taxonomy" id="47917"/>
    <lineage>
        <taxon>Bacteria</taxon>
        <taxon>Pseudomonadati</taxon>
        <taxon>Pseudomonadota</taxon>
        <taxon>Gammaproteobacteria</taxon>
        <taxon>Enterobacterales</taxon>
        <taxon>Yersiniaceae</taxon>
        <taxon>Serratia</taxon>
    </lineage>
</organism>
<evidence type="ECO:0000256" key="1">
    <source>
        <dbReference type="ARBA" id="ARBA00023015"/>
    </source>
</evidence>
<protein>
    <submittedName>
        <fullName evidence="6">TetR family transcriptional regulator</fullName>
    </submittedName>
</protein>
<dbReference type="PANTHER" id="PTHR47506">
    <property type="entry name" value="TRANSCRIPTIONAL REGULATORY PROTEIN"/>
    <property type="match status" value="1"/>
</dbReference>
<dbReference type="SUPFAM" id="SSF46689">
    <property type="entry name" value="Homeodomain-like"/>
    <property type="match status" value="1"/>
</dbReference>
<dbReference type="InterPro" id="IPR023772">
    <property type="entry name" value="DNA-bd_HTH_TetR-type_CS"/>
</dbReference>
<reference evidence="6" key="1">
    <citation type="submission" date="2019-06" db="EMBL/GenBank/DDBJ databases">
        <authorList>
            <person name="Deangelis K."/>
            <person name="Huntemann M."/>
            <person name="Clum A."/>
            <person name="Pillay M."/>
            <person name="Palaniappan K."/>
            <person name="Varghese N."/>
            <person name="Mikhailova N."/>
            <person name="Stamatis D."/>
            <person name="Reddy T."/>
            <person name="Daum C."/>
            <person name="Shapiro N."/>
            <person name="Ivanova N."/>
            <person name="Kyrpides N."/>
            <person name="Woyke T."/>
        </authorList>
    </citation>
    <scope>NUCLEOTIDE SEQUENCE [LARGE SCALE GENOMIC DNA]</scope>
    <source>
        <strain evidence="6">128R</strain>
    </source>
</reference>
<dbReference type="PANTHER" id="PTHR47506:SF10">
    <property type="entry name" value="TRANSCRIPTIONAL REGULATORY PROTEIN"/>
    <property type="match status" value="1"/>
</dbReference>
<dbReference type="AlphaFoldDB" id="A0A559TBQ9"/>
<dbReference type="SUPFAM" id="SSF48498">
    <property type="entry name" value="Tetracyclin repressor-like, C-terminal domain"/>
    <property type="match status" value="1"/>
</dbReference>
<gene>
    <name evidence="6" type="ORF">FHU10_4709</name>
</gene>
<dbReference type="PROSITE" id="PS01081">
    <property type="entry name" value="HTH_TETR_1"/>
    <property type="match status" value="1"/>
</dbReference>
<comment type="caution">
    <text evidence="6">The sequence shown here is derived from an EMBL/GenBank/DDBJ whole genome shotgun (WGS) entry which is preliminary data.</text>
</comment>
<proteinExistence type="predicted"/>
<keyword evidence="2" id="KW-0238">DNA-binding</keyword>
<evidence type="ECO:0000259" key="4">
    <source>
        <dbReference type="Pfam" id="PF00440"/>
    </source>
</evidence>
<dbReference type="InterPro" id="IPR001647">
    <property type="entry name" value="HTH_TetR"/>
</dbReference>
<dbReference type="InterPro" id="IPR011075">
    <property type="entry name" value="TetR_C"/>
</dbReference>
<evidence type="ECO:0000259" key="5">
    <source>
        <dbReference type="Pfam" id="PF16925"/>
    </source>
</evidence>
<dbReference type="Gene3D" id="1.10.10.60">
    <property type="entry name" value="Homeodomain-like"/>
    <property type="match status" value="1"/>
</dbReference>
<dbReference type="Pfam" id="PF00440">
    <property type="entry name" value="TetR_N"/>
    <property type="match status" value="1"/>
</dbReference>